<evidence type="ECO:0000313" key="2">
    <source>
        <dbReference type="Proteomes" id="UP000617340"/>
    </source>
</evidence>
<reference evidence="1" key="1">
    <citation type="journal article" date="2020" name="G3 (Bethesda)">
        <title>High-Quality Assemblies for Three Invasive Social Wasps from the &lt;i&gt;Vespula&lt;/i&gt; Genus.</title>
        <authorList>
            <person name="Harrop T.W.R."/>
            <person name="Guhlin J."/>
            <person name="McLaughlin G.M."/>
            <person name="Permina E."/>
            <person name="Stockwell P."/>
            <person name="Gilligan J."/>
            <person name="Le Lec M.F."/>
            <person name="Gruber M.A.M."/>
            <person name="Quinn O."/>
            <person name="Lovegrove M."/>
            <person name="Duncan E.J."/>
            <person name="Remnant E.J."/>
            <person name="Van Eeckhoven J."/>
            <person name="Graham B."/>
            <person name="Knapp R.A."/>
            <person name="Langford K.W."/>
            <person name="Kronenberg Z."/>
            <person name="Press M.O."/>
            <person name="Eacker S.M."/>
            <person name="Wilson-Rankin E.E."/>
            <person name="Purcell J."/>
            <person name="Lester P.J."/>
            <person name="Dearden P.K."/>
        </authorList>
    </citation>
    <scope>NUCLEOTIDE SEQUENCE</scope>
    <source>
        <strain evidence="1">Linc-1</strain>
    </source>
</reference>
<organism evidence="1 2">
    <name type="scientific">Vespula germanica</name>
    <name type="common">German yellow jacket</name>
    <name type="synonym">Paravespula germanica</name>
    <dbReference type="NCBI Taxonomy" id="30212"/>
    <lineage>
        <taxon>Eukaryota</taxon>
        <taxon>Metazoa</taxon>
        <taxon>Ecdysozoa</taxon>
        <taxon>Arthropoda</taxon>
        <taxon>Hexapoda</taxon>
        <taxon>Insecta</taxon>
        <taxon>Pterygota</taxon>
        <taxon>Neoptera</taxon>
        <taxon>Endopterygota</taxon>
        <taxon>Hymenoptera</taxon>
        <taxon>Apocrita</taxon>
        <taxon>Aculeata</taxon>
        <taxon>Vespoidea</taxon>
        <taxon>Vespidae</taxon>
        <taxon>Vespinae</taxon>
        <taxon>Vespula</taxon>
    </lineage>
</organism>
<sequence>MLFCFGDNSKLQQLALWNYREEQFLCSKRYNHYASDIAVVFEEQMGRVSHLSRKIGISHERLKPKYSFYRFVWYEGAHHIVPIAFTDQMVKEMSKSKLLF</sequence>
<keyword evidence="2" id="KW-1185">Reference proteome</keyword>
<comment type="caution">
    <text evidence="1">The sequence shown here is derived from an EMBL/GenBank/DDBJ whole genome shotgun (WGS) entry which is preliminary data.</text>
</comment>
<name>A0A834J1E1_VESGE</name>
<gene>
    <name evidence="1" type="ORF">HZH68_016905</name>
</gene>
<dbReference type="EMBL" id="JACSDZ010000024">
    <property type="protein sequence ID" value="KAF7379957.1"/>
    <property type="molecule type" value="Genomic_DNA"/>
</dbReference>
<proteinExistence type="predicted"/>
<protein>
    <submittedName>
        <fullName evidence="1">Uncharacterized protein</fullName>
    </submittedName>
</protein>
<dbReference type="AlphaFoldDB" id="A0A834J1E1"/>
<accession>A0A834J1E1</accession>
<dbReference type="Proteomes" id="UP000617340">
    <property type="component" value="Unassembled WGS sequence"/>
</dbReference>
<evidence type="ECO:0000313" key="1">
    <source>
        <dbReference type="EMBL" id="KAF7379957.1"/>
    </source>
</evidence>